<dbReference type="FunFam" id="3.30.160.60:FF:000671">
    <property type="entry name" value="Zinc finger protein 26"/>
    <property type="match status" value="1"/>
</dbReference>
<keyword evidence="6" id="KW-0862">Zinc</keyword>
<feature type="domain" description="C2H2-type" evidence="11">
    <location>
        <begin position="682"/>
        <end position="709"/>
    </location>
</feature>
<dbReference type="AlphaFoldDB" id="A0A8T2MBS3"/>
<dbReference type="FunFam" id="3.30.160.60:FF:001009">
    <property type="entry name" value="Zinc finger protein 26"/>
    <property type="match status" value="1"/>
</dbReference>
<evidence type="ECO:0000256" key="10">
    <source>
        <dbReference type="SAM" id="MobiDB-lite"/>
    </source>
</evidence>
<dbReference type="PANTHER" id="PTHR16515">
    <property type="entry name" value="PR DOMAIN ZINC FINGER PROTEIN"/>
    <property type="match status" value="1"/>
</dbReference>
<evidence type="ECO:0000256" key="9">
    <source>
        <dbReference type="PROSITE-ProRule" id="PRU00042"/>
    </source>
</evidence>
<dbReference type="FunFam" id="3.30.160.60:FF:000100">
    <property type="entry name" value="Zinc finger 45-like"/>
    <property type="match status" value="1"/>
</dbReference>
<dbReference type="FunFam" id="3.30.160.60:FF:002343">
    <property type="entry name" value="Zinc finger protein 33A"/>
    <property type="match status" value="1"/>
</dbReference>
<dbReference type="InterPro" id="IPR013087">
    <property type="entry name" value="Znf_C2H2_type"/>
</dbReference>
<dbReference type="FunFam" id="3.30.160.60:FF:001498">
    <property type="entry name" value="Zinc finger protein 404"/>
    <property type="match status" value="1"/>
</dbReference>
<dbReference type="InterPro" id="IPR029400">
    <property type="entry name" value="TINF2_N"/>
</dbReference>
<dbReference type="GO" id="GO:0043565">
    <property type="term" value="F:sequence-specific DNA binding"/>
    <property type="evidence" value="ECO:0007669"/>
    <property type="project" value="UniProtKB-ARBA"/>
</dbReference>
<evidence type="ECO:0000256" key="2">
    <source>
        <dbReference type="ARBA" id="ARBA00006991"/>
    </source>
</evidence>
<organism evidence="12 13">
    <name type="scientific">Astyanax mexicanus</name>
    <name type="common">Blind cave fish</name>
    <name type="synonym">Astyanax fasciatus mexicanus</name>
    <dbReference type="NCBI Taxonomy" id="7994"/>
    <lineage>
        <taxon>Eukaryota</taxon>
        <taxon>Metazoa</taxon>
        <taxon>Chordata</taxon>
        <taxon>Craniata</taxon>
        <taxon>Vertebrata</taxon>
        <taxon>Euteleostomi</taxon>
        <taxon>Actinopterygii</taxon>
        <taxon>Neopterygii</taxon>
        <taxon>Teleostei</taxon>
        <taxon>Ostariophysi</taxon>
        <taxon>Characiformes</taxon>
        <taxon>Characoidei</taxon>
        <taxon>Acestrorhamphidae</taxon>
        <taxon>Acestrorhamphinae</taxon>
        <taxon>Astyanax</taxon>
    </lineage>
</organism>
<evidence type="ECO:0000256" key="5">
    <source>
        <dbReference type="ARBA" id="ARBA00022771"/>
    </source>
</evidence>
<protein>
    <submittedName>
        <fullName evidence="12">Zinc finger protein 502-like isoform X1</fullName>
    </submittedName>
</protein>
<proteinExistence type="inferred from homology"/>
<gene>
    <name evidence="12" type="ORF">AMEX_G3336</name>
</gene>
<reference evidence="12 13" key="1">
    <citation type="submission" date="2021-07" db="EMBL/GenBank/DDBJ databases">
        <authorList>
            <person name="Imarazene B."/>
            <person name="Zahm M."/>
            <person name="Klopp C."/>
            <person name="Cabau C."/>
            <person name="Beille S."/>
            <person name="Jouanno E."/>
            <person name="Castinel A."/>
            <person name="Lluch J."/>
            <person name="Gil L."/>
            <person name="Kuchtly C."/>
            <person name="Lopez Roques C."/>
            <person name="Donnadieu C."/>
            <person name="Parrinello H."/>
            <person name="Journot L."/>
            <person name="Du K."/>
            <person name="Schartl M."/>
            <person name="Retaux S."/>
            <person name="Guiguen Y."/>
        </authorList>
    </citation>
    <scope>NUCLEOTIDE SEQUENCE [LARGE SCALE GENOMIC DNA]</scope>
    <source>
        <strain evidence="12">Pach_M1</strain>
        <tissue evidence="12">Testis</tissue>
    </source>
</reference>
<keyword evidence="3" id="KW-0479">Metal-binding</keyword>
<feature type="domain" description="C2H2-type" evidence="11">
    <location>
        <begin position="738"/>
        <end position="765"/>
    </location>
</feature>
<dbReference type="KEGG" id="amex:103034593"/>
<evidence type="ECO:0000256" key="8">
    <source>
        <dbReference type="ARBA" id="ARBA00023242"/>
    </source>
</evidence>
<dbReference type="Pfam" id="PF00096">
    <property type="entry name" value="zf-C2H2"/>
    <property type="match status" value="8"/>
</dbReference>
<sequence>MEAGSVGSVEGRQTALPLSALRLVVPPLRLMSAFLWQVVQRCNVTQYGKFEQFVMMVSETVPDIMSQNLVNKLIFHLRKKVIIELCLKDETPDVWIIQAHLDTLRNLTLNCRDVESEIMNTKFIKMIHNILEDTVKRETFIQNVFPAEYGAGFDAVLQSLAWEFLRRVDELLPVPNLKETATWLCGGLAAMEDIVQPLSDPAELRDVLQHFTTKRQSNVNASTYSTKDVVCFPHLTGDGSILASASIKQEPVFEEEVSHSSSVAQESIIIAQAMSENQSESDRAAATIMSPEPSDTEEVEPLVDNIAVATTVGDEDELQEETVYQENNAEVCEVQQIYLTADGSTVIVSELDNGGDETTQLQFLEQSEAEQSPEIREISVEEWISEMAGRVISLPSVSPSTPVEVVEEETTYVPIIERPPSIKTIINRKSVPIQTTPGRKVLAVPYQVKQDEAKRNHVCVVCKKEFRYDCQLKNHMRTHTGEKLFQCSECGKSFRCLSFLSSHIKTHSLTRPFKCMLCSKTFRKKADLIKHTRVHTGEKPYKCNICGKSFSQGSYLKIHQECHTSESLHQCPHCDKCFPTAFKLSVHIRYHSLARSYQCNVCGKSFIYASLLKRHKGYHVGDRKYLCSVCGKSFVYMFDLKKHLRNHQRPRMQIPCTLCNKTFAGPEMLRCHMRIHTGERPFSCKVCGKAFSQIGNMKRHERVHTGERPFTCKECGKTYKHSSHLKTHMLNHTGERPWQCSQCGKSFKFAAPLRKHEQTHLAEQGERRGYDHMRKRSETKTTS</sequence>
<feature type="domain" description="C2H2-type" evidence="11">
    <location>
        <begin position="485"/>
        <end position="512"/>
    </location>
</feature>
<evidence type="ECO:0000256" key="7">
    <source>
        <dbReference type="ARBA" id="ARBA00023125"/>
    </source>
</evidence>
<evidence type="ECO:0000313" key="12">
    <source>
        <dbReference type="EMBL" id="KAG9280604.1"/>
    </source>
</evidence>
<dbReference type="PROSITE" id="PS50157">
    <property type="entry name" value="ZINC_FINGER_C2H2_2"/>
    <property type="match status" value="11"/>
</dbReference>
<dbReference type="PROSITE" id="PS00028">
    <property type="entry name" value="ZINC_FINGER_C2H2_1"/>
    <property type="match status" value="11"/>
</dbReference>
<feature type="domain" description="C2H2-type" evidence="11">
    <location>
        <begin position="597"/>
        <end position="624"/>
    </location>
</feature>
<dbReference type="PANTHER" id="PTHR16515:SF49">
    <property type="entry name" value="GASTRULA ZINC FINGER PROTEIN XLCGF49.1-LIKE-RELATED"/>
    <property type="match status" value="1"/>
</dbReference>
<dbReference type="GO" id="GO:0005634">
    <property type="term" value="C:nucleus"/>
    <property type="evidence" value="ECO:0007669"/>
    <property type="project" value="UniProtKB-SubCell"/>
</dbReference>
<feature type="domain" description="C2H2-type" evidence="11">
    <location>
        <begin position="457"/>
        <end position="484"/>
    </location>
</feature>
<dbReference type="FunFam" id="3.30.160.60:FF:000145">
    <property type="entry name" value="Zinc finger protein 574"/>
    <property type="match status" value="1"/>
</dbReference>
<evidence type="ECO:0000256" key="4">
    <source>
        <dbReference type="ARBA" id="ARBA00022737"/>
    </source>
</evidence>
<dbReference type="EMBL" id="JAICCE010000002">
    <property type="protein sequence ID" value="KAG9280604.1"/>
    <property type="molecule type" value="Genomic_DNA"/>
</dbReference>
<keyword evidence="5 9" id="KW-0863">Zinc-finger</keyword>
<feature type="domain" description="C2H2-type" evidence="11">
    <location>
        <begin position="625"/>
        <end position="652"/>
    </location>
</feature>
<comment type="subcellular location">
    <subcellularLocation>
        <location evidence="1">Nucleus</location>
    </subcellularLocation>
</comment>
<evidence type="ECO:0000259" key="11">
    <source>
        <dbReference type="PROSITE" id="PS50157"/>
    </source>
</evidence>
<evidence type="ECO:0000256" key="3">
    <source>
        <dbReference type="ARBA" id="ARBA00022723"/>
    </source>
</evidence>
<dbReference type="SMART" id="SM00355">
    <property type="entry name" value="ZnF_C2H2"/>
    <property type="match status" value="11"/>
</dbReference>
<feature type="region of interest" description="Disordered" evidence="10">
    <location>
        <begin position="755"/>
        <end position="783"/>
    </location>
</feature>
<feature type="domain" description="C2H2-type" evidence="11">
    <location>
        <begin position="513"/>
        <end position="540"/>
    </location>
</feature>
<dbReference type="SUPFAM" id="SSF57667">
    <property type="entry name" value="beta-beta-alpha zinc fingers"/>
    <property type="match status" value="6"/>
</dbReference>
<feature type="domain" description="C2H2-type" evidence="11">
    <location>
        <begin position="569"/>
        <end position="596"/>
    </location>
</feature>
<dbReference type="Pfam" id="PF14973">
    <property type="entry name" value="TINF2_N"/>
    <property type="match status" value="1"/>
</dbReference>
<dbReference type="InterPro" id="IPR036236">
    <property type="entry name" value="Znf_C2H2_sf"/>
</dbReference>
<dbReference type="GO" id="GO:0045893">
    <property type="term" value="P:positive regulation of DNA-templated transcription"/>
    <property type="evidence" value="ECO:0007669"/>
    <property type="project" value="UniProtKB-ARBA"/>
</dbReference>
<evidence type="ECO:0000256" key="1">
    <source>
        <dbReference type="ARBA" id="ARBA00004123"/>
    </source>
</evidence>
<keyword evidence="8" id="KW-0539">Nucleus</keyword>
<feature type="domain" description="C2H2-type" evidence="11">
    <location>
        <begin position="710"/>
        <end position="737"/>
    </location>
</feature>
<comment type="caution">
    <text evidence="12">The sequence shown here is derived from an EMBL/GenBank/DDBJ whole genome shotgun (WGS) entry which is preliminary data.</text>
</comment>
<keyword evidence="7" id="KW-0238">DNA-binding</keyword>
<feature type="domain" description="C2H2-type" evidence="11">
    <location>
        <begin position="541"/>
        <end position="568"/>
    </location>
</feature>
<dbReference type="Gene3D" id="3.30.160.60">
    <property type="entry name" value="Classic Zinc Finger"/>
    <property type="match status" value="10"/>
</dbReference>
<evidence type="ECO:0000313" key="13">
    <source>
        <dbReference type="Proteomes" id="UP000752171"/>
    </source>
</evidence>
<dbReference type="CDD" id="cd11657">
    <property type="entry name" value="TIN2_N"/>
    <property type="match status" value="1"/>
</dbReference>
<dbReference type="Pfam" id="PF12874">
    <property type="entry name" value="zf-met"/>
    <property type="match status" value="1"/>
</dbReference>
<dbReference type="FunFam" id="3.30.160.60:FF:001732">
    <property type="entry name" value="Zgc:162936"/>
    <property type="match status" value="1"/>
</dbReference>
<keyword evidence="4" id="KW-0677">Repeat</keyword>
<feature type="domain" description="C2H2-type" evidence="11">
    <location>
        <begin position="654"/>
        <end position="681"/>
    </location>
</feature>
<dbReference type="FunFam" id="3.30.160.60:FF:000202">
    <property type="entry name" value="Zinc finger protein 574"/>
    <property type="match status" value="1"/>
</dbReference>
<dbReference type="GO" id="GO:0005694">
    <property type="term" value="C:chromosome"/>
    <property type="evidence" value="ECO:0007669"/>
    <property type="project" value="UniProtKB-ARBA"/>
</dbReference>
<dbReference type="InterPro" id="IPR050331">
    <property type="entry name" value="Zinc_finger"/>
</dbReference>
<name>A0A8T2MBS3_ASTMX</name>
<comment type="similarity">
    <text evidence="2">Belongs to the krueppel C2H2-type zinc-finger protein family.</text>
</comment>
<dbReference type="GO" id="GO:0008270">
    <property type="term" value="F:zinc ion binding"/>
    <property type="evidence" value="ECO:0007669"/>
    <property type="project" value="UniProtKB-KW"/>
</dbReference>
<dbReference type="Pfam" id="PF13912">
    <property type="entry name" value="zf-C2H2_6"/>
    <property type="match status" value="1"/>
</dbReference>
<dbReference type="FunFam" id="3.30.160.60:FF:000358">
    <property type="entry name" value="zinc finger protein 24"/>
    <property type="match status" value="1"/>
</dbReference>
<dbReference type="Proteomes" id="UP000752171">
    <property type="component" value="Unassembled WGS sequence"/>
</dbReference>
<evidence type="ECO:0000256" key="6">
    <source>
        <dbReference type="ARBA" id="ARBA00022833"/>
    </source>
</evidence>
<accession>A0A8T2MBS3</accession>